<dbReference type="AlphaFoldDB" id="A0AAD4TR31"/>
<proteinExistence type="predicted"/>
<reference evidence="2" key="1">
    <citation type="submission" date="2022-03" db="EMBL/GenBank/DDBJ databases">
        <title>Genomic analyses of argali, domestic sheep and their hybrids provide insights into chromosomal evolution, heterosis and genetic basis of agronomic traits.</title>
        <authorList>
            <person name="Li M."/>
        </authorList>
    </citation>
    <scope>NUCLEOTIDE SEQUENCE</scope>
    <source>
        <strain evidence="2">CAU-MHL-2022a</strain>
        <tissue evidence="2">Skin</tissue>
    </source>
</reference>
<organism evidence="2 3">
    <name type="scientific">Ovis ammon polii</name>
    <dbReference type="NCBI Taxonomy" id="230172"/>
    <lineage>
        <taxon>Eukaryota</taxon>
        <taxon>Metazoa</taxon>
        <taxon>Chordata</taxon>
        <taxon>Craniata</taxon>
        <taxon>Vertebrata</taxon>
        <taxon>Euteleostomi</taxon>
        <taxon>Mammalia</taxon>
        <taxon>Eutheria</taxon>
        <taxon>Laurasiatheria</taxon>
        <taxon>Artiodactyla</taxon>
        <taxon>Ruminantia</taxon>
        <taxon>Pecora</taxon>
        <taxon>Bovidae</taxon>
        <taxon>Caprinae</taxon>
        <taxon>Ovis</taxon>
    </lineage>
</organism>
<accession>A0AAD4TR31</accession>
<gene>
    <name evidence="2" type="ORF">MG293_018693</name>
</gene>
<evidence type="ECO:0000313" key="3">
    <source>
        <dbReference type="Proteomes" id="UP001214576"/>
    </source>
</evidence>
<comment type="caution">
    <text evidence="2">The sequence shown here is derived from an EMBL/GenBank/DDBJ whole genome shotgun (WGS) entry which is preliminary data.</text>
</comment>
<name>A0AAD4TR31_OVIAM</name>
<protein>
    <submittedName>
        <fullName evidence="2">Uncharacterized protein</fullName>
    </submittedName>
</protein>
<feature type="compositionally biased region" description="Low complexity" evidence="1">
    <location>
        <begin position="23"/>
        <end position="32"/>
    </location>
</feature>
<keyword evidence="3" id="KW-1185">Reference proteome</keyword>
<evidence type="ECO:0000313" key="2">
    <source>
        <dbReference type="EMBL" id="KAI4530835.1"/>
    </source>
</evidence>
<sequence>MEEVHRKPTPADRKTLHSKKSSSVKLPSSTKSTTREAKNLFGDRTSSEESLLHSIRSGNLLGARNYPARGWVDDPRTPLAANSGSLISSEMRQELPPKSCKKLAETILVGGKFSSGTQDIYFSVQCVLCFNTHGHFREEQSPILEDLSHSNLPS</sequence>
<feature type="region of interest" description="Disordered" evidence="1">
    <location>
        <begin position="1"/>
        <end position="48"/>
    </location>
</feature>
<dbReference type="Proteomes" id="UP001214576">
    <property type="component" value="Unassembled WGS sequence"/>
</dbReference>
<feature type="compositionally biased region" description="Basic and acidic residues" evidence="1">
    <location>
        <begin position="1"/>
        <end position="15"/>
    </location>
</feature>
<dbReference type="EMBL" id="JAKZEL010000024">
    <property type="protein sequence ID" value="KAI4530835.1"/>
    <property type="molecule type" value="Genomic_DNA"/>
</dbReference>
<evidence type="ECO:0000256" key="1">
    <source>
        <dbReference type="SAM" id="MobiDB-lite"/>
    </source>
</evidence>